<proteinExistence type="predicted"/>
<sequence length="96" mass="10469">MQACVQWPGQLYEHRRAARIVCMGSCGCSVVSACGSCCEPFGLYVEPEPRSRSRSRLQHRAMRSRSFALNGCLGRGGGRGVERGCGPWLAVDVPPR</sequence>
<evidence type="ECO:0000313" key="1">
    <source>
        <dbReference type="EMBL" id="KXJ97336.1"/>
    </source>
</evidence>
<dbReference type="Proteomes" id="UP000070501">
    <property type="component" value="Unassembled WGS sequence"/>
</dbReference>
<dbReference type="AlphaFoldDB" id="A0A136JJM5"/>
<dbReference type="EMBL" id="KQ964245">
    <property type="protein sequence ID" value="KXJ97336.1"/>
    <property type="molecule type" value="Genomic_DNA"/>
</dbReference>
<reference evidence="2" key="1">
    <citation type="submission" date="2016-02" db="EMBL/GenBank/DDBJ databases">
        <title>Draft genome sequence of Microdochium bolleyi, a fungal endophyte of beachgrass.</title>
        <authorList>
            <consortium name="DOE Joint Genome Institute"/>
            <person name="David A.S."/>
            <person name="May G."/>
            <person name="Haridas S."/>
            <person name="Lim J."/>
            <person name="Wang M."/>
            <person name="Labutti K."/>
            <person name="Lipzen A."/>
            <person name="Barry K."/>
            <person name="Grigoriev I.V."/>
        </authorList>
    </citation>
    <scope>NUCLEOTIDE SEQUENCE [LARGE SCALE GENOMIC DNA]</scope>
    <source>
        <strain evidence="2">J235TASD1</strain>
    </source>
</reference>
<name>A0A136JJM5_9PEZI</name>
<keyword evidence="2" id="KW-1185">Reference proteome</keyword>
<dbReference type="InParanoid" id="A0A136JJM5"/>
<feature type="non-terminal residue" evidence="1">
    <location>
        <position position="96"/>
    </location>
</feature>
<protein>
    <submittedName>
        <fullName evidence="1">Uncharacterized protein</fullName>
    </submittedName>
</protein>
<evidence type="ECO:0000313" key="2">
    <source>
        <dbReference type="Proteomes" id="UP000070501"/>
    </source>
</evidence>
<accession>A0A136JJM5</accession>
<gene>
    <name evidence="1" type="ORF">Micbo1qcDRAFT_156171</name>
</gene>
<organism evidence="1 2">
    <name type="scientific">Microdochium bolleyi</name>
    <dbReference type="NCBI Taxonomy" id="196109"/>
    <lineage>
        <taxon>Eukaryota</taxon>
        <taxon>Fungi</taxon>
        <taxon>Dikarya</taxon>
        <taxon>Ascomycota</taxon>
        <taxon>Pezizomycotina</taxon>
        <taxon>Sordariomycetes</taxon>
        <taxon>Xylariomycetidae</taxon>
        <taxon>Xylariales</taxon>
        <taxon>Microdochiaceae</taxon>
        <taxon>Microdochium</taxon>
    </lineage>
</organism>